<organism evidence="4 5">
    <name type="scientific">Fusobacterium ulcerans</name>
    <dbReference type="NCBI Taxonomy" id="861"/>
    <lineage>
        <taxon>Bacteria</taxon>
        <taxon>Fusobacteriati</taxon>
        <taxon>Fusobacteriota</taxon>
        <taxon>Fusobacteriia</taxon>
        <taxon>Fusobacteriales</taxon>
        <taxon>Fusobacteriaceae</taxon>
        <taxon>Fusobacterium</taxon>
    </lineage>
</organism>
<dbReference type="InterPro" id="IPR036365">
    <property type="entry name" value="PGBD-like_sf"/>
</dbReference>
<sequence length="251" mass="29263">MENMYDEKENIIKKLTVEKEALVQRHKKEIDEKNKIISLHENNIRTLKLDVNEKNNSIGRLKDEIEEKNRELSKRRFQLIICFVLIAFFILLSVFFKLSESKREVIEEINPTENIVAALPAKNENKEDKKEIQEDKEIIEIEISAPEEIVSIVPSVPKEVISIIPSLPTPEKEEVKPAETVKTEDIKITKPVPPKPKKLVYSEDEVYTKLIWKGYRGENAIYEFQRDNGMPQTGRIDEKLLNKLGIKPRFK</sequence>
<dbReference type="RefSeq" id="WP_005981488.1">
    <property type="nucleotide sequence ID" value="NZ_CABKNW010000005.1"/>
</dbReference>
<dbReference type="EMBL" id="LS483487">
    <property type="protein sequence ID" value="SQJ08395.1"/>
    <property type="molecule type" value="Genomic_DNA"/>
</dbReference>
<evidence type="ECO:0000313" key="4">
    <source>
        <dbReference type="EMBL" id="SQJ08395.1"/>
    </source>
</evidence>
<keyword evidence="2" id="KW-0472">Membrane</keyword>
<feature type="coiled-coil region" evidence="1">
    <location>
        <begin position="5"/>
        <end position="75"/>
    </location>
</feature>
<keyword evidence="2" id="KW-0812">Transmembrane</keyword>
<protein>
    <recommendedName>
        <fullName evidence="3">Peptidoglycan binding-like domain-containing protein</fullName>
    </recommendedName>
</protein>
<dbReference type="Proteomes" id="UP000249008">
    <property type="component" value="Chromosome 1"/>
</dbReference>
<evidence type="ECO:0000259" key="3">
    <source>
        <dbReference type="Pfam" id="PF01471"/>
    </source>
</evidence>
<keyword evidence="2" id="KW-1133">Transmembrane helix</keyword>
<feature type="transmembrane region" description="Helical" evidence="2">
    <location>
        <begin position="77"/>
        <end position="96"/>
    </location>
</feature>
<keyword evidence="1" id="KW-0175">Coiled coil</keyword>
<dbReference type="InterPro" id="IPR002477">
    <property type="entry name" value="Peptidoglycan-bd-like"/>
</dbReference>
<evidence type="ECO:0000256" key="2">
    <source>
        <dbReference type="SAM" id="Phobius"/>
    </source>
</evidence>
<dbReference type="Pfam" id="PF01471">
    <property type="entry name" value="PG_binding_1"/>
    <property type="match status" value="1"/>
</dbReference>
<dbReference type="KEGG" id="ful:C4N20_01780"/>
<dbReference type="SUPFAM" id="SSF47090">
    <property type="entry name" value="PGBD-like"/>
    <property type="match status" value="1"/>
</dbReference>
<evidence type="ECO:0000313" key="5">
    <source>
        <dbReference type="Proteomes" id="UP000249008"/>
    </source>
</evidence>
<name>A0AAX2JCD5_9FUSO</name>
<dbReference type="AlphaFoldDB" id="A0AAX2JCD5"/>
<reference evidence="4 5" key="1">
    <citation type="submission" date="2018-06" db="EMBL/GenBank/DDBJ databases">
        <authorList>
            <consortium name="Pathogen Informatics"/>
            <person name="Doyle S."/>
        </authorList>
    </citation>
    <scope>NUCLEOTIDE SEQUENCE [LARGE SCALE GENOMIC DNA]</scope>
    <source>
        <strain evidence="4 5">NCTC12112</strain>
    </source>
</reference>
<evidence type="ECO:0000256" key="1">
    <source>
        <dbReference type="SAM" id="Coils"/>
    </source>
</evidence>
<feature type="domain" description="Peptidoglycan binding-like" evidence="3">
    <location>
        <begin position="218"/>
        <end position="244"/>
    </location>
</feature>
<dbReference type="GeneID" id="78453519"/>
<gene>
    <name evidence="4" type="ORF">NCTC12112_02234</name>
</gene>
<accession>A0AAX2JCD5</accession>
<proteinExistence type="predicted"/>